<evidence type="ECO:0000256" key="1">
    <source>
        <dbReference type="SAM" id="MobiDB-lite"/>
    </source>
</evidence>
<proteinExistence type="predicted"/>
<sequence>MAYPAAIPTNRSRLSYQWLQRQWLLAVGEVDKSDTSARERGGGCRGDGTYLGCGGVGGGSRKAETASMARKQEYAELRRRALGVEQVLARAGVWMSRRILAIQQNPDLERRDPAMEAGDRGLKSEEMGTLEGVDILKNPPAEEYPAEQKETSSSEGVDPESKVKEVSVLESGEVLKMRKEAMAALYLLLTGEEIPALIQQYDNYGHAEDEIEVTDCSDDEIEVTVDEGMEDKITGV</sequence>
<dbReference type="AlphaFoldDB" id="A0A835FDA1"/>
<evidence type="ECO:0000313" key="2">
    <source>
        <dbReference type="EMBL" id="KAF8746182.1"/>
    </source>
</evidence>
<keyword evidence="3" id="KW-1185">Reference proteome</keyword>
<reference evidence="2" key="1">
    <citation type="submission" date="2020-07" db="EMBL/GenBank/DDBJ databases">
        <title>Genome sequence and genetic diversity analysis of an under-domesticated orphan crop, white fonio (Digitaria exilis).</title>
        <authorList>
            <person name="Bennetzen J.L."/>
            <person name="Chen S."/>
            <person name="Ma X."/>
            <person name="Wang X."/>
            <person name="Yssel A.E.J."/>
            <person name="Chaluvadi S.R."/>
            <person name="Johnson M."/>
            <person name="Gangashetty P."/>
            <person name="Hamidou F."/>
            <person name="Sanogo M.D."/>
            <person name="Zwaenepoel A."/>
            <person name="Wallace J."/>
            <person name="Van De Peer Y."/>
            <person name="Van Deynze A."/>
        </authorList>
    </citation>
    <scope>NUCLEOTIDE SEQUENCE</scope>
    <source>
        <tissue evidence="2">Leaves</tissue>
    </source>
</reference>
<protein>
    <submittedName>
        <fullName evidence="2">Uncharacterized protein</fullName>
    </submittedName>
</protein>
<dbReference type="EMBL" id="JACEFO010001222">
    <property type="protein sequence ID" value="KAF8746182.1"/>
    <property type="molecule type" value="Genomic_DNA"/>
</dbReference>
<feature type="compositionally biased region" description="Basic and acidic residues" evidence="1">
    <location>
        <begin position="110"/>
        <end position="126"/>
    </location>
</feature>
<comment type="caution">
    <text evidence="2">The sequence shown here is derived from an EMBL/GenBank/DDBJ whole genome shotgun (WGS) entry which is preliminary data.</text>
</comment>
<name>A0A835FDA1_9POAL</name>
<evidence type="ECO:0000313" key="3">
    <source>
        <dbReference type="Proteomes" id="UP000636709"/>
    </source>
</evidence>
<organism evidence="2 3">
    <name type="scientific">Digitaria exilis</name>
    <dbReference type="NCBI Taxonomy" id="1010633"/>
    <lineage>
        <taxon>Eukaryota</taxon>
        <taxon>Viridiplantae</taxon>
        <taxon>Streptophyta</taxon>
        <taxon>Embryophyta</taxon>
        <taxon>Tracheophyta</taxon>
        <taxon>Spermatophyta</taxon>
        <taxon>Magnoliopsida</taxon>
        <taxon>Liliopsida</taxon>
        <taxon>Poales</taxon>
        <taxon>Poaceae</taxon>
        <taxon>PACMAD clade</taxon>
        <taxon>Panicoideae</taxon>
        <taxon>Panicodae</taxon>
        <taxon>Paniceae</taxon>
        <taxon>Anthephorinae</taxon>
        <taxon>Digitaria</taxon>
    </lineage>
</organism>
<gene>
    <name evidence="2" type="ORF">HU200_013410</name>
</gene>
<accession>A0A835FDA1</accession>
<dbReference type="Proteomes" id="UP000636709">
    <property type="component" value="Unassembled WGS sequence"/>
</dbReference>
<feature type="region of interest" description="Disordered" evidence="1">
    <location>
        <begin position="110"/>
        <end position="163"/>
    </location>
</feature>